<dbReference type="SMART" id="SM00116">
    <property type="entry name" value="CBS"/>
    <property type="match status" value="1"/>
</dbReference>
<dbReference type="Proteomes" id="UP000078532">
    <property type="component" value="Unassembled WGS sequence"/>
</dbReference>
<evidence type="ECO:0000313" key="4">
    <source>
        <dbReference type="Proteomes" id="UP000078532"/>
    </source>
</evidence>
<dbReference type="Gene3D" id="3.10.580.10">
    <property type="entry name" value="CBS-domain"/>
    <property type="match status" value="1"/>
</dbReference>
<sequence length="114" mass="12651">MAGNEMMTVGEMMEPYDGNASDFVHQQDVHHALITERVFYPGMYACTREVTRYVMLGVNAGDTVDKALQIMLQERVDSLPVLDEGKIVGIVRAGDLFVSCFQNTEGNQAIKCFA</sequence>
<dbReference type="SUPFAM" id="SSF54631">
    <property type="entry name" value="CBS-domain pair"/>
    <property type="match status" value="1"/>
</dbReference>
<proteinExistence type="predicted"/>
<keyword evidence="1" id="KW-0129">CBS domain</keyword>
<organism evidence="3 4">
    <name type="scientific">Desulfotomaculum copahuensis</name>
    <dbReference type="NCBI Taxonomy" id="1838280"/>
    <lineage>
        <taxon>Bacteria</taxon>
        <taxon>Bacillati</taxon>
        <taxon>Bacillota</taxon>
        <taxon>Clostridia</taxon>
        <taxon>Eubacteriales</taxon>
        <taxon>Desulfotomaculaceae</taxon>
        <taxon>Desulfotomaculum</taxon>
    </lineage>
</organism>
<dbReference type="PROSITE" id="PS51371">
    <property type="entry name" value="CBS"/>
    <property type="match status" value="1"/>
</dbReference>
<evidence type="ECO:0000256" key="1">
    <source>
        <dbReference type="PROSITE-ProRule" id="PRU00703"/>
    </source>
</evidence>
<accession>A0A1B7LGI8</accession>
<name>A0A1B7LGI8_9FIRM</name>
<dbReference type="InterPro" id="IPR000644">
    <property type="entry name" value="CBS_dom"/>
</dbReference>
<keyword evidence="4" id="KW-1185">Reference proteome</keyword>
<feature type="domain" description="CBS" evidence="2">
    <location>
        <begin position="50"/>
        <end position="106"/>
    </location>
</feature>
<dbReference type="AlphaFoldDB" id="A0A1B7LGI8"/>
<evidence type="ECO:0000259" key="2">
    <source>
        <dbReference type="PROSITE" id="PS51371"/>
    </source>
</evidence>
<protein>
    <recommendedName>
        <fullName evidence="2">CBS domain-containing protein</fullName>
    </recommendedName>
</protein>
<dbReference type="EMBL" id="LYVF01000069">
    <property type="protein sequence ID" value="OAT85180.1"/>
    <property type="molecule type" value="Genomic_DNA"/>
</dbReference>
<dbReference type="Pfam" id="PF00571">
    <property type="entry name" value="CBS"/>
    <property type="match status" value="1"/>
</dbReference>
<dbReference type="InterPro" id="IPR046342">
    <property type="entry name" value="CBS_dom_sf"/>
</dbReference>
<reference evidence="3 4" key="1">
    <citation type="submission" date="2016-04" db="EMBL/GenBank/DDBJ databases">
        <authorList>
            <person name="Evans L.H."/>
            <person name="Alamgir A."/>
            <person name="Owens N."/>
            <person name="Weber N.D."/>
            <person name="Virtaneva K."/>
            <person name="Barbian K."/>
            <person name="Babar A."/>
            <person name="Rosenke K."/>
        </authorList>
    </citation>
    <scope>NUCLEOTIDE SEQUENCE [LARGE SCALE GENOMIC DNA]</scope>
    <source>
        <strain evidence="3 4">LMa1</strain>
    </source>
</reference>
<gene>
    <name evidence="3" type="ORF">A6M21_06415</name>
</gene>
<evidence type="ECO:0000313" key="3">
    <source>
        <dbReference type="EMBL" id="OAT85180.1"/>
    </source>
</evidence>
<comment type="caution">
    <text evidence="3">The sequence shown here is derived from an EMBL/GenBank/DDBJ whole genome shotgun (WGS) entry which is preliminary data.</text>
</comment>